<name>A0ABR0R0N0_GOSAR</name>
<evidence type="ECO:0000313" key="2">
    <source>
        <dbReference type="Proteomes" id="UP001358586"/>
    </source>
</evidence>
<accession>A0ABR0R0N0</accession>
<dbReference type="Proteomes" id="UP001358586">
    <property type="component" value="Chromosome 1"/>
</dbReference>
<comment type="caution">
    <text evidence="1">The sequence shown here is derived from an EMBL/GenBank/DDBJ whole genome shotgun (WGS) entry which is preliminary data.</text>
</comment>
<reference evidence="1 2" key="1">
    <citation type="submission" date="2023-03" db="EMBL/GenBank/DDBJ databases">
        <title>WGS of Gossypium arboreum.</title>
        <authorList>
            <person name="Yu D."/>
        </authorList>
    </citation>
    <scope>NUCLEOTIDE SEQUENCE [LARGE SCALE GENOMIC DNA]</scope>
    <source>
        <tissue evidence="1">Leaf</tissue>
    </source>
</reference>
<proteinExistence type="predicted"/>
<dbReference type="EMBL" id="JARKNE010000001">
    <property type="protein sequence ID" value="KAK5844712.1"/>
    <property type="molecule type" value="Genomic_DNA"/>
</dbReference>
<keyword evidence="2" id="KW-1185">Reference proteome</keyword>
<dbReference type="PANTHER" id="PTHR35317">
    <property type="entry name" value="OS04G0629600 PROTEIN"/>
    <property type="match status" value="1"/>
</dbReference>
<dbReference type="PANTHER" id="PTHR35317:SF31">
    <property type="entry name" value="DUF4219 DOMAIN-CONTAINING PROTEIN"/>
    <property type="match status" value="1"/>
</dbReference>
<gene>
    <name evidence="1" type="ORF">PVK06_000853</name>
</gene>
<protein>
    <submittedName>
        <fullName evidence="1">Uncharacterized protein</fullName>
    </submittedName>
</protein>
<organism evidence="1 2">
    <name type="scientific">Gossypium arboreum</name>
    <name type="common">Tree cotton</name>
    <name type="synonym">Gossypium nanking</name>
    <dbReference type="NCBI Taxonomy" id="29729"/>
    <lineage>
        <taxon>Eukaryota</taxon>
        <taxon>Viridiplantae</taxon>
        <taxon>Streptophyta</taxon>
        <taxon>Embryophyta</taxon>
        <taxon>Tracheophyta</taxon>
        <taxon>Spermatophyta</taxon>
        <taxon>Magnoliopsida</taxon>
        <taxon>eudicotyledons</taxon>
        <taxon>Gunneridae</taxon>
        <taxon>Pentapetalae</taxon>
        <taxon>rosids</taxon>
        <taxon>malvids</taxon>
        <taxon>Malvales</taxon>
        <taxon>Malvaceae</taxon>
        <taxon>Malvoideae</taxon>
        <taxon>Gossypium</taxon>
    </lineage>
</organism>
<evidence type="ECO:0000313" key="1">
    <source>
        <dbReference type="EMBL" id="KAK5844712.1"/>
    </source>
</evidence>
<sequence length="118" mass="13696">MKTYLQAFDLWKVVNIEIVPPTLKANPTLAHMGQYNCDTPNKFGISSRRSSRVRKRQGAAIDQSQPDFENLKMKEAETLKQYSDRIIVVVSHIRLLRDQFADSRVVEKVITTLLERYE</sequence>